<dbReference type="AlphaFoldDB" id="A0A4Y6PTV9"/>
<evidence type="ECO:0000313" key="2">
    <source>
        <dbReference type="EMBL" id="QDG51205.1"/>
    </source>
</evidence>
<feature type="transmembrane region" description="Helical" evidence="1">
    <location>
        <begin position="79"/>
        <end position="99"/>
    </location>
</feature>
<accession>A0A5B8Y8M7</accession>
<dbReference type="RefSeq" id="WP_141197690.1">
    <property type="nucleotide sequence ID" value="NZ_CP041186.1"/>
</dbReference>
<gene>
    <name evidence="2" type="ORF">FIV42_10775</name>
</gene>
<feature type="transmembrane region" description="Helical" evidence="1">
    <location>
        <begin position="12"/>
        <end position="32"/>
    </location>
</feature>
<keyword evidence="1" id="KW-1133">Transmembrane helix</keyword>
<name>A0A4Y6PTV9_PERCE</name>
<keyword evidence="1" id="KW-0812">Transmembrane</keyword>
<organism evidence="2 3">
    <name type="scientific">Persicimonas caeni</name>
    <dbReference type="NCBI Taxonomy" id="2292766"/>
    <lineage>
        <taxon>Bacteria</taxon>
        <taxon>Deltaproteobacteria</taxon>
        <taxon>Bradymonadales</taxon>
        <taxon>Bradymonadaceae</taxon>
        <taxon>Persicimonas</taxon>
    </lineage>
</organism>
<protein>
    <submittedName>
        <fullName evidence="2">DUF2752 domain-containing protein</fullName>
    </submittedName>
</protein>
<evidence type="ECO:0000313" key="3">
    <source>
        <dbReference type="Proteomes" id="UP000315995"/>
    </source>
</evidence>
<evidence type="ECO:0000256" key="1">
    <source>
        <dbReference type="SAM" id="Phobius"/>
    </source>
</evidence>
<dbReference type="OrthoDB" id="5511971at2"/>
<feature type="transmembrane region" description="Helical" evidence="1">
    <location>
        <begin position="115"/>
        <end position="133"/>
    </location>
</feature>
<keyword evidence="1" id="KW-0472">Membrane</keyword>
<dbReference type="Pfam" id="PF10825">
    <property type="entry name" value="DUF2752"/>
    <property type="match status" value="1"/>
</dbReference>
<proteinExistence type="predicted"/>
<dbReference type="Proteomes" id="UP000315995">
    <property type="component" value="Chromosome"/>
</dbReference>
<accession>A0A4Y6PTV9</accession>
<dbReference type="EMBL" id="CP041186">
    <property type="protein sequence ID" value="QDG51205.1"/>
    <property type="molecule type" value="Genomic_DNA"/>
</dbReference>
<dbReference type="InterPro" id="IPR021215">
    <property type="entry name" value="DUF2752"/>
</dbReference>
<reference evidence="2 3" key="1">
    <citation type="submission" date="2019-06" db="EMBL/GenBank/DDBJ databases">
        <title>Persicimonas caeni gen. nov., sp. nov., a predatory bacterium isolated from solar saltern.</title>
        <authorList>
            <person name="Wang S."/>
        </authorList>
    </citation>
    <scope>NUCLEOTIDE SEQUENCE [LARGE SCALE GENOMIC DNA]</scope>
    <source>
        <strain evidence="2 3">YN101</strain>
    </source>
</reference>
<sequence length="136" mass="14691">MKLAVEQRNPGHIPLGAFLMLPLFALPLGGWMVQQPWGNLGTCALKATVGLPCLSCGATRATIRLLYGDLAGAISLQPMMMAVYAALALWGLVSFGLFVRDKRTKIHLNATESKIFKISLIVVPLVNWAYLIVVGV</sequence>
<keyword evidence="3" id="KW-1185">Reference proteome</keyword>